<keyword evidence="1" id="KW-1003">Cell membrane</keyword>
<keyword evidence="5" id="KW-0449">Lipoprotein</keyword>
<evidence type="ECO:0000256" key="2">
    <source>
        <dbReference type="ARBA" id="ARBA00022729"/>
    </source>
</evidence>
<keyword evidence="4" id="KW-0564">Palmitate</keyword>
<gene>
    <name evidence="7" type="ORF">JOM49_006102</name>
</gene>
<keyword evidence="3" id="KW-0472">Membrane</keyword>
<protein>
    <submittedName>
        <fullName evidence="7">ABC-type glycerol-3-phosphate transport system substrate-binding protein</fullName>
    </submittedName>
</protein>
<evidence type="ECO:0000313" key="8">
    <source>
        <dbReference type="Proteomes" id="UP000741013"/>
    </source>
</evidence>
<accession>A0ABS4PYS0</accession>
<evidence type="ECO:0000256" key="3">
    <source>
        <dbReference type="ARBA" id="ARBA00023136"/>
    </source>
</evidence>
<dbReference type="Gene3D" id="3.40.190.10">
    <property type="entry name" value="Periplasmic binding protein-like II"/>
    <property type="match status" value="2"/>
</dbReference>
<feature type="signal peptide" evidence="6">
    <location>
        <begin position="1"/>
        <end position="23"/>
    </location>
</feature>
<keyword evidence="8" id="KW-1185">Reference proteome</keyword>
<dbReference type="Proteomes" id="UP000741013">
    <property type="component" value="Unassembled WGS sequence"/>
</dbReference>
<organism evidence="7 8">
    <name type="scientific">Amycolatopsis magusensis</name>
    <dbReference type="NCBI Taxonomy" id="882444"/>
    <lineage>
        <taxon>Bacteria</taxon>
        <taxon>Bacillati</taxon>
        <taxon>Actinomycetota</taxon>
        <taxon>Actinomycetes</taxon>
        <taxon>Pseudonocardiales</taxon>
        <taxon>Pseudonocardiaceae</taxon>
        <taxon>Amycolatopsis</taxon>
    </lineage>
</organism>
<dbReference type="PANTHER" id="PTHR43649">
    <property type="entry name" value="ARABINOSE-BINDING PROTEIN-RELATED"/>
    <property type="match status" value="1"/>
</dbReference>
<name>A0ABS4PYS0_9PSEU</name>
<dbReference type="InterPro" id="IPR006059">
    <property type="entry name" value="SBP"/>
</dbReference>
<dbReference type="InterPro" id="IPR050490">
    <property type="entry name" value="Bact_solute-bd_prot1"/>
</dbReference>
<sequence>MKRRSRILVLAAAGLVALSGCSAGSDSGADGRIDGEITVLTQRTDLVDTVFEQYKQEFAKLHPEVKVTFQGITDYEGEVKIRMSSQDYGDVLLIPESITPEQLPSYFEPLGDAAELEKKYRFVPEQTFEGKAYGIAITGNAFGFVYNKKLWQQAGVTAPPTTPAQFLDALRAIGEKTDATPLYTNYRNGWPLAQWEDLRASVAGQPDVITRLADSDAPWTPGDPQEIVDTLLFDAVAGKLTEEDPTTTDWETSKKAIGEGKIATMVLGSWALTQVRELSATPEDLGYLPFPAQVGGRFHSAIAGDYKNAVSVHSKNKDAARAWVDWFADKSGYATAQGGFTPLLGGPEPDSLTDFEDLGVTYFELDRSKDALVKKIDKTAEIGLYQPTYRQTLIDAARGANGKSKEDVFGELNQRWAEAKSQVTS</sequence>
<evidence type="ECO:0000313" key="7">
    <source>
        <dbReference type="EMBL" id="MBP2184576.1"/>
    </source>
</evidence>
<comment type="caution">
    <text evidence="7">The sequence shown here is derived from an EMBL/GenBank/DDBJ whole genome shotgun (WGS) entry which is preliminary data.</text>
</comment>
<dbReference type="EMBL" id="JAGGMS010000001">
    <property type="protein sequence ID" value="MBP2184576.1"/>
    <property type="molecule type" value="Genomic_DNA"/>
</dbReference>
<evidence type="ECO:0000256" key="1">
    <source>
        <dbReference type="ARBA" id="ARBA00022475"/>
    </source>
</evidence>
<dbReference type="PANTHER" id="PTHR43649:SF33">
    <property type="entry name" value="POLYGALACTURONAN_RHAMNOGALACTURONAN-BINDING PROTEIN YTCQ"/>
    <property type="match status" value="1"/>
</dbReference>
<dbReference type="Pfam" id="PF01547">
    <property type="entry name" value="SBP_bac_1"/>
    <property type="match status" value="1"/>
</dbReference>
<dbReference type="PROSITE" id="PS51257">
    <property type="entry name" value="PROKAR_LIPOPROTEIN"/>
    <property type="match status" value="1"/>
</dbReference>
<dbReference type="SUPFAM" id="SSF53850">
    <property type="entry name" value="Periplasmic binding protein-like II"/>
    <property type="match status" value="1"/>
</dbReference>
<proteinExistence type="predicted"/>
<reference evidence="7 8" key="1">
    <citation type="submission" date="2021-03" db="EMBL/GenBank/DDBJ databases">
        <title>Sequencing the genomes of 1000 actinobacteria strains.</title>
        <authorList>
            <person name="Klenk H.-P."/>
        </authorList>
    </citation>
    <scope>NUCLEOTIDE SEQUENCE [LARGE SCALE GENOMIC DNA]</scope>
    <source>
        <strain evidence="7 8">DSM 45510</strain>
    </source>
</reference>
<evidence type="ECO:0000256" key="5">
    <source>
        <dbReference type="ARBA" id="ARBA00023288"/>
    </source>
</evidence>
<dbReference type="RefSeq" id="WP_209667577.1">
    <property type="nucleotide sequence ID" value="NZ_JAGGMS010000001.1"/>
</dbReference>
<evidence type="ECO:0000256" key="6">
    <source>
        <dbReference type="SAM" id="SignalP"/>
    </source>
</evidence>
<feature type="chain" id="PRO_5045363805" evidence="6">
    <location>
        <begin position="24"/>
        <end position="425"/>
    </location>
</feature>
<keyword evidence="2 6" id="KW-0732">Signal</keyword>
<evidence type="ECO:0000256" key="4">
    <source>
        <dbReference type="ARBA" id="ARBA00023139"/>
    </source>
</evidence>